<proteinExistence type="predicted"/>
<name>A0A3D1JG67_9CHLR</name>
<organism evidence="1 2">
    <name type="scientific">Anaerolinea thermolimosa</name>
    <dbReference type="NCBI Taxonomy" id="229919"/>
    <lineage>
        <taxon>Bacteria</taxon>
        <taxon>Bacillati</taxon>
        <taxon>Chloroflexota</taxon>
        <taxon>Anaerolineae</taxon>
        <taxon>Anaerolineales</taxon>
        <taxon>Anaerolineaceae</taxon>
        <taxon>Anaerolinea</taxon>
    </lineage>
</organism>
<reference evidence="1 2" key="1">
    <citation type="journal article" date="2018" name="Nat. Biotechnol.">
        <title>A standardized bacterial taxonomy based on genome phylogeny substantially revises the tree of life.</title>
        <authorList>
            <person name="Parks D.H."/>
            <person name="Chuvochina M."/>
            <person name="Waite D.W."/>
            <person name="Rinke C."/>
            <person name="Skarshewski A."/>
            <person name="Chaumeil P.A."/>
            <person name="Hugenholtz P."/>
        </authorList>
    </citation>
    <scope>NUCLEOTIDE SEQUENCE [LARGE SCALE GENOMIC DNA]</scope>
    <source>
        <strain evidence="1">UBA8781</strain>
    </source>
</reference>
<dbReference type="AlphaFoldDB" id="A0A3D1JG67"/>
<comment type="caution">
    <text evidence="1">The sequence shown here is derived from an EMBL/GenBank/DDBJ whole genome shotgun (WGS) entry which is preliminary data.</text>
</comment>
<sequence length="154" mass="17225">MVTLPTFLPVPEAARKYGLDEARLRALIEKGKIRAGVIAGEMVVSEDEVRGEAIQERGLRKEDLPEYQKHAHLKGQAIWISEAARKYNILQPTLSKWVRAGIISILGKEANRILVDEADVAYCAEIYRKRGKPGRILFNPDGTPYKPKTGSLVM</sequence>
<evidence type="ECO:0000313" key="1">
    <source>
        <dbReference type="EMBL" id="HCE16758.1"/>
    </source>
</evidence>
<gene>
    <name evidence="1" type="ORF">DEQ80_02750</name>
</gene>
<protein>
    <recommendedName>
        <fullName evidence="3">Helix-turn-helix domain-containing protein</fullName>
    </recommendedName>
</protein>
<evidence type="ECO:0008006" key="3">
    <source>
        <dbReference type="Google" id="ProtNLM"/>
    </source>
</evidence>
<dbReference type="EMBL" id="DPBP01000010">
    <property type="protein sequence ID" value="HCE16758.1"/>
    <property type="molecule type" value="Genomic_DNA"/>
</dbReference>
<dbReference type="Proteomes" id="UP000264141">
    <property type="component" value="Unassembled WGS sequence"/>
</dbReference>
<evidence type="ECO:0000313" key="2">
    <source>
        <dbReference type="Proteomes" id="UP000264141"/>
    </source>
</evidence>
<accession>A0A3D1JG67</accession>